<feature type="non-terminal residue" evidence="1">
    <location>
        <position position="1"/>
    </location>
</feature>
<dbReference type="EMBL" id="ML145545">
    <property type="protein sequence ID" value="TBU50952.1"/>
    <property type="molecule type" value="Genomic_DNA"/>
</dbReference>
<organism evidence="1 2">
    <name type="scientific">Dichomitus squalens</name>
    <dbReference type="NCBI Taxonomy" id="114155"/>
    <lineage>
        <taxon>Eukaryota</taxon>
        <taxon>Fungi</taxon>
        <taxon>Dikarya</taxon>
        <taxon>Basidiomycota</taxon>
        <taxon>Agaricomycotina</taxon>
        <taxon>Agaricomycetes</taxon>
        <taxon>Polyporales</taxon>
        <taxon>Polyporaceae</taxon>
        <taxon>Dichomitus</taxon>
    </lineage>
</organism>
<evidence type="ECO:0000313" key="2">
    <source>
        <dbReference type="Proteomes" id="UP000292082"/>
    </source>
</evidence>
<protein>
    <submittedName>
        <fullName evidence="1">Uncharacterized protein</fullName>
    </submittedName>
</protein>
<dbReference type="Proteomes" id="UP000292082">
    <property type="component" value="Unassembled WGS sequence"/>
</dbReference>
<accession>A0A4Q9PD52</accession>
<dbReference type="STRING" id="114155.A0A4Q9PD52"/>
<dbReference type="AlphaFoldDB" id="A0A4Q9PD52"/>
<name>A0A4Q9PD52_9APHY</name>
<reference evidence="1 2" key="1">
    <citation type="submission" date="2019-01" db="EMBL/GenBank/DDBJ databases">
        <title>Draft genome sequences of three monokaryotic isolates of the white-rot basidiomycete fungus Dichomitus squalens.</title>
        <authorList>
            <consortium name="DOE Joint Genome Institute"/>
            <person name="Lopez S.C."/>
            <person name="Andreopoulos B."/>
            <person name="Pangilinan J."/>
            <person name="Lipzen A."/>
            <person name="Riley R."/>
            <person name="Ahrendt S."/>
            <person name="Ng V."/>
            <person name="Barry K."/>
            <person name="Daum C."/>
            <person name="Grigoriev I.V."/>
            <person name="Hilden K.S."/>
            <person name="Makela M.R."/>
            <person name="de Vries R.P."/>
        </authorList>
    </citation>
    <scope>NUCLEOTIDE SEQUENCE [LARGE SCALE GENOMIC DNA]</scope>
    <source>
        <strain evidence="1 2">CBS 464.89</strain>
    </source>
</reference>
<sequence>SAFSIRFAKFGKNVYDLFTPDLMHEFELGVWKSTFTHLVRILMAAGNDAVQELDRRFSLIRPFGRGVIRPFNGNVSAMKKLAARDFEQILQVVRVV</sequence>
<proteinExistence type="predicted"/>
<gene>
    <name evidence="1" type="ORF">BD310DRAFT_835811</name>
</gene>
<keyword evidence="2" id="KW-1185">Reference proteome</keyword>
<evidence type="ECO:0000313" key="1">
    <source>
        <dbReference type="EMBL" id="TBU50952.1"/>
    </source>
</evidence>